<comment type="caution">
    <text evidence="8">The sequence shown here is derived from an EMBL/GenBank/DDBJ whole genome shotgun (WGS) entry which is preliminary data.</text>
</comment>
<name>A0A3A9J767_9PROT</name>
<dbReference type="Gene3D" id="1.10.760.10">
    <property type="entry name" value="Cytochrome c-like domain"/>
    <property type="match status" value="1"/>
</dbReference>
<dbReference type="InterPro" id="IPR036909">
    <property type="entry name" value="Cyt_c-like_dom_sf"/>
</dbReference>
<gene>
    <name evidence="8" type="ORF">D6Z83_23225</name>
    <name evidence="9" type="ORF">EBE87_27010</name>
</gene>
<evidence type="ECO:0000256" key="6">
    <source>
        <dbReference type="PROSITE-ProRule" id="PRU00433"/>
    </source>
</evidence>
<keyword evidence="4" id="KW-0249">Electron transport</keyword>
<evidence type="ECO:0000256" key="4">
    <source>
        <dbReference type="ARBA" id="ARBA00022982"/>
    </source>
</evidence>
<dbReference type="PROSITE" id="PS51007">
    <property type="entry name" value="CYTC"/>
    <property type="match status" value="1"/>
</dbReference>
<dbReference type="InParanoid" id="A0A3A9J767"/>
<organism evidence="8 11">
    <name type="scientific">Teichococcus wenyumeiae</name>
    <dbReference type="NCBI Taxonomy" id="2478470"/>
    <lineage>
        <taxon>Bacteria</taxon>
        <taxon>Pseudomonadati</taxon>
        <taxon>Pseudomonadota</taxon>
        <taxon>Alphaproteobacteria</taxon>
        <taxon>Acetobacterales</taxon>
        <taxon>Roseomonadaceae</taxon>
        <taxon>Roseomonas</taxon>
    </lineage>
</organism>
<evidence type="ECO:0000256" key="5">
    <source>
        <dbReference type="ARBA" id="ARBA00023004"/>
    </source>
</evidence>
<evidence type="ECO:0000256" key="2">
    <source>
        <dbReference type="ARBA" id="ARBA00022617"/>
    </source>
</evidence>
<dbReference type="PRINTS" id="PR00604">
    <property type="entry name" value="CYTCHRMECIAB"/>
</dbReference>
<dbReference type="InterPro" id="IPR002327">
    <property type="entry name" value="Cyt_c_1A/1B"/>
</dbReference>
<dbReference type="Pfam" id="PF00034">
    <property type="entry name" value="Cytochrom_C"/>
    <property type="match status" value="1"/>
</dbReference>
<dbReference type="InterPro" id="IPR009056">
    <property type="entry name" value="Cyt_c-like_dom"/>
</dbReference>
<dbReference type="RefSeq" id="WP_120640567.1">
    <property type="nucleotide sequence ID" value="NZ_RAQU01000220.1"/>
</dbReference>
<evidence type="ECO:0000313" key="8">
    <source>
        <dbReference type="EMBL" id="RKK01780.1"/>
    </source>
</evidence>
<dbReference type="EMBL" id="RFLX01000078">
    <property type="protein sequence ID" value="RMI15149.1"/>
    <property type="molecule type" value="Genomic_DNA"/>
</dbReference>
<sequence length="161" mass="17204">MRWAYPAAALTCAAALGIGVFGFWPDRGEPERPLIPNASVTDLLAHADAERGARLFRSCAACHPIGKGAPDRNGPNLYGILGAPVADARTRFGYTYALRSVGGRWDAERMDAWLHNPDQFAPGTRMFFQGISSAWDRADLIAYLGTQGSGLLPGSAAGKIE</sequence>
<dbReference type="AlphaFoldDB" id="A0A3A9J767"/>
<keyword evidence="5 6" id="KW-0408">Iron</keyword>
<reference evidence="8 11" key="1">
    <citation type="submission" date="2018-09" db="EMBL/GenBank/DDBJ databases">
        <title>Roseomonas sp. nov., isolated from feces of Tibetan antelopes in the Qinghai-Tibet plateau, China.</title>
        <authorList>
            <person name="Tian Z."/>
        </authorList>
    </citation>
    <scope>NUCLEOTIDE SEQUENCE [LARGE SCALE GENOMIC DNA]</scope>
    <source>
        <strain evidence="9 10">Z23</strain>
        <strain evidence="8 11">Z24</strain>
    </source>
</reference>
<keyword evidence="1" id="KW-0813">Transport</keyword>
<evidence type="ECO:0000256" key="3">
    <source>
        <dbReference type="ARBA" id="ARBA00022723"/>
    </source>
</evidence>
<dbReference type="OrthoDB" id="9805828at2"/>
<dbReference type="GO" id="GO:0020037">
    <property type="term" value="F:heme binding"/>
    <property type="evidence" value="ECO:0007669"/>
    <property type="project" value="InterPro"/>
</dbReference>
<feature type="domain" description="Cytochrome c" evidence="7">
    <location>
        <begin position="47"/>
        <end position="148"/>
    </location>
</feature>
<dbReference type="Proteomes" id="UP000274097">
    <property type="component" value="Unassembled WGS sequence"/>
</dbReference>
<evidence type="ECO:0000256" key="1">
    <source>
        <dbReference type="ARBA" id="ARBA00022448"/>
    </source>
</evidence>
<evidence type="ECO:0000313" key="9">
    <source>
        <dbReference type="EMBL" id="RMI15149.1"/>
    </source>
</evidence>
<keyword evidence="10" id="KW-1185">Reference proteome</keyword>
<dbReference type="EMBL" id="RAQU01000220">
    <property type="protein sequence ID" value="RKK01780.1"/>
    <property type="molecule type" value="Genomic_DNA"/>
</dbReference>
<dbReference type="GO" id="GO:0046872">
    <property type="term" value="F:metal ion binding"/>
    <property type="evidence" value="ECO:0007669"/>
    <property type="project" value="UniProtKB-KW"/>
</dbReference>
<keyword evidence="3 6" id="KW-0479">Metal-binding</keyword>
<dbReference type="Proteomes" id="UP000278036">
    <property type="component" value="Unassembled WGS sequence"/>
</dbReference>
<evidence type="ECO:0000313" key="10">
    <source>
        <dbReference type="Proteomes" id="UP000274097"/>
    </source>
</evidence>
<dbReference type="SUPFAM" id="SSF46626">
    <property type="entry name" value="Cytochrome c"/>
    <property type="match status" value="1"/>
</dbReference>
<evidence type="ECO:0000313" key="11">
    <source>
        <dbReference type="Proteomes" id="UP000278036"/>
    </source>
</evidence>
<keyword evidence="2 6" id="KW-0349">Heme</keyword>
<protein>
    <submittedName>
        <fullName evidence="8">Cytochrome C</fullName>
    </submittedName>
</protein>
<proteinExistence type="predicted"/>
<evidence type="ECO:0000259" key="7">
    <source>
        <dbReference type="PROSITE" id="PS51007"/>
    </source>
</evidence>
<dbReference type="GO" id="GO:0009055">
    <property type="term" value="F:electron transfer activity"/>
    <property type="evidence" value="ECO:0007669"/>
    <property type="project" value="InterPro"/>
</dbReference>
<accession>A0A3A9J767</accession>
<dbReference type="PANTHER" id="PTHR11961">
    <property type="entry name" value="CYTOCHROME C"/>
    <property type="match status" value="1"/>
</dbReference>